<organism evidence="2 3">
    <name type="scientific">Streptomyces spirodelae</name>
    <dbReference type="NCBI Taxonomy" id="2812904"/>
    <lineage>
        <taxon>Bacteria</taxon>
        <taxon>Bacillati</taxon>
        <taxon>Actinomycetota</taxon>
        <taxon>Actinomycetes</taxon>
        <taxon>Kitasatosporales</taxon>
        <taxon>Streptomycetaceae</taxon>
        <taxon>Streptomyces</taxon>
    </lineage>
</organism>
<evidence type="ECO:0000313" key="3">
    <source>
        <dbReference type="Proteomes" id="UP001518976"/>
    </source>
</evidence>
<dbReference type="Pfam" id="PF06889">
    <property type="entry name" value="DUF1266"/>
    <property type="match status" value="1"/>
</dbReference>
<proteinExistence type="predicted"/>
<dbReference type="EMBL" id="JAFFZN010000026">
    <property type="protein sequence ID" value="MBO8188695.1"/>
    <property type="molecule type" value="Genomic_DNA"/>
</dbReference>
<keyword evidence="3" id="KW-1185">Reference proteome</keyword>
<name>A0ABS3WZY7_9ACTN</name>
<sequence length="422" mass="47674">MYAVGEQDDHDDIFPVIEYGGAEGCWEAPGDLERRLYKLSQVEESYTYLRTLAENGVYHPVPIEQANRNPAERQPLTSRITGSDGVPRTITQVYTDGLLPRPHPYVVFEFITLGTLAHILPPEVDVLVVNAATPCQEMFQVDDEEREVWADLHEELFDPQVLTDRLVTRRTGAPEPGPLLHGLACGAHLCYGNGDPWNTLDWHGAGYSAEVERLEESWGVSSREDWLETQQRLLECEVSPWFWDFVLGARQALDRERGASGGRGPVDAGLWRDCVEATLRRAVEAPEGPEFEQFLGEMREMVGKILRYEARFRADGLLGSDEVVRTVAAWDLGRASKMARWGRGARYATRAEMYDALERVSAGVRSSYRSWAEFSAAYVMGRCLHFDEERFGEWYTEVLEAHHALLRAPGSPWNTVPFQLPG</sequence>
<comment type="caution">
    <text evidence="2">The sequence shown here is derived from an EMBL/GenBank/DDBJ whole genome shotgun (WGS) entry which is preliminary data.</text>
</comment>
<feature type="domain" description="DUF1266" evidence="1">
    <location>
        <begin position="213"/>
        <end position="418"/>
    </location>
</feature>
<accession>A0ABS3WZY7</accession>
<evidence type="ECO:0000313" key="2">
    <source>
        <dbReference type="EMBL" id="MBO8188695.1"/>
    </source>
</evidence>
<reference evidence="2 3" key="1">
    <citation type="submission" date="2021-02" db="EMBL/GenBank/DDBJ databases">
        <title>Streptomyces spirodelae sp. nov., isolated from duckweed.</title>
        <authorList>
            <person name="Saimee Y."/>
            <person name="Duangmal K."/>
        </authorList>
    </citation>
    <scope>NUCLEOTIDE SEQUENCE [LARGE SCALE GENOMIC DNA]</scope>
    <source>
        <strain evidence="2 3">DW4-2</strain>
    </source>
</reference>
<dbReference type="Proteomes" id="UP001518976">
    <property type="component" value="Unassembled WGS sequence"/>
</dbReference>
<evidence type="ECO:0000259" key="1">
    <source>
        <dbReference type="Pfam" id="PF06889"/>
    </source>
</evidence>
<dbReference type="InterPro" id="IPR009677">
    <property type="entry name" value="DUF1266"/>
</dbReference>
<gene>
    <name evidence="2" type="ORF">JW592_24945</name>
</gene>
<protein>
    <submittedName>
        <fullName evidence="2">DUF1266 domain-containing protein</fullName>
    </submittedName>
</protein>